<name>A0A816Z0B7_BRANA</name>
<proteinExistence type="predicted"/>
<dbReference type="EMBL" id="HG994361">
    <property type="protein sequence ID" value="CAF2183620.1"/>
    <property type="molecule type" value="Genomic_DNA"/>
</dbReference>
<evidence type="ECO:0000313" key="1">
    <source>
        <dbReference type="EMBL" id="CAF2183620.1"/>
    </source>
</evidence>
<protein>
    <submittedName>
        <fullName evidence="1">(rape) hypothetical protein</fullName>
    </submittedName>
</protein>
<dbReference type="Proteomes" id="UP001295469">
    <property type="component" value="Chromosome A07"/>
</dbReference>
<organism evidence="1">
    <name type="scientific">Brassica napus</name>
    <name type="common">Rape</name>
    <dbReference type="NCBI Taxonomy" id="3708"/>
    <lineage>
        <taxon>Eukaryota</taxon>
        <taxon>Viridiplantae</taxon>
        <taxon>Streptophyta</taxon>
        <taxon>Embryophyta</taxon>
        <taxon>Tracheophyta</taxon>
        <taxon>Spermatophyta</taxon>
        <taxon>Magnoliopsida</taxon>
        <taxon>eudicotyledons</taxon>
        <taxon>Gunneridae</taxon>
        <taxon>Pentapetalae</taxon>
        <taxon>rosids</taxon>
        <taxon>malvids</taxon>
        <taxon>Brassicales</taxon>
        <taxon>Brassicaceae</taxon>
        <taxon>Brassiceae</taxon>
        <taxon>Brassica</taxon>
    </lineage>
</organism>
<dbReference type="AlphaFoldDB" id="A0A816Z0B7"/>
<reference evidence="1" key="1">
    <citation type="submission" date="2021-01" db="EMBL/GenBank/DDBJ databases">
        <authorList>
            <consortium name="Genoscope - CEA"/>
            <person name="William W."/>
        </authorList>
    </citation>
    <scope>NUCLEOTIDE SEQUENCE</scope>
</reference>
<accession>A0A816Z0B7</accession>
<gene>
    <name evidence="1" type="ORF">DARMORV10_A07P30440.1</name>
</gene>
<sequence length="65" mass="7648">MEGVSSLTEWQPGRYERVIGFKCVIGNLMKLCTEVFVRAVHEAKWMNEMEVRCLSFSFQLLSLYR</sequence>